<sequence length="47" mass="5103">IFVLGNITEAARFLKAFNMFVLASKSESYGYVLHEAGLAELPVVATN</sequence>
<keyword evidence="1" id="KW-0808">Transferase</keyword>
<proteinExistence type="predicted"/>
<protein>
    <submittedName>
        <fullName evidence="1">Glycosyltransferase</fullName>
    </submittedName>
</protein>
<dbReference type="GO" id="GO:0016740">
    <property type="term" value="F:transferase activity"/>
    <property type="evidence" value="ECO:0007669"/>
    <property type="project" value="UniProtKB-KW"/>
</dbReference>
<dbReference type="Pfam" id="PF13692">
    <property type="entry name" value="Glyco_trans_1_4"/>
    <property type="match status" value="1"/>
</dbReference>
<organism evidence="1 2">
    <name type="scientific">Candidatus Kaiserbacteria bacterium CG_4_9_14_0_2_um_filter_41_32</name>
    <dbReference type="NCBI Taxonomy" id="1974601"/>
    <lineage>
        <taxon>Bacteria</taxon>
        <taxon>Candidatus Kaiseribacteriota</taxon>
    </lineage>
</organism>
<reference evidence="2" key="1">
    <citation type="submission" date="2017-09" db="EMBL/GenBank/DDBJ databases">
        <title>Depth-based differentiation of microbial function through sediment-hosted aquifers and enrichment of novel symbionts in the deep terrestrial subsurface.</title>
        <authorList>
            <person name="Probst A.J."/>
            <person name="Ladd B."/>
            <person name="Jarett J.K."/>
            <person name="Geller-Mcgrath D.E."/>
            <person name="Sieber C.M.K."/>
            <person name="Emerson J.B."/>
            <person name="Anantharaman K."/>
            <person name="Thomas B.C."/>
            <person name="Malmstrom R."/>
            <person name="Stieglmeier M."/>
            <person name="Klingl A."/>
            <person name="Woyke T."/>
            <person name="Ryan C.M."/>
            <person name="Banfield J.F."/>
        </authorList>
    </citation>
    <scope>NUCLEOTIDE SEQUENCE [LARGE SCALE GENOMIC DNA]</scope>
</reference>
<accession>A0A2M8FEX1</accession>
<name>A0A2M8FEX1_9BACT</name>
<evidence type="ECO:0000313" key="1">
    <source>
        <dbReference type="EMBL" id="PJC56189.1"/>
    </source>
</evidence>
<feature type="non-terminal residue" evidence="1">
    <location>
        <position position="1"/>
    </location>
</feature>
<dbReference type="AlphaFoldDB" id="A0A2M8FEX1"/>
<feature type="non-terminal residue" evidence="1">
    <location>
        <position position="47"/>
    </location>
</feature>
<comment type="caution">
    <text evidence="1">The sequence shown here is derived from an EMBL/GenBank/DDBJ whole genome shotgun (WGS) entry which is preliminary data.</text>
</comment>
<dbReference type="SUPFAM" id="SSF53756">
    <property type="entry name" value="UDP-Glycosyltransferase/glycogen phosphorylase"/>
    <property type="match status" value="1"/>
</dbReference>
<dbReference type="Gene3D" id="3.40.50.2000">
    <property type="entry name" value="Glycogen Phosphorylase B"/>
    <property type="match status" value="1"/>
</dbReference>
<gene>
    <name evidence="1" type="ORF">CO026_01690</name>
</gene>
<dbReference type="EMBL" id="PFRD01000068">
    <property type="protein sequence ID" value="PJC56189.1"/>
    <property type="molecule type" value="Genomic_DNA"/>
</dbReference>
<evidence type="ECO:0000313" key="2">
    <source>
        <dbReference type="Proteomes" id="UP000230391"/>
    </source>
</evidence>
<dbReference type="Proteomes" id="UP000230391">
    <property type="component" value="Unassembled WGS sequence"/>
</dbReference>